<organism evidence="4 5">
    <name type="scientific">Rhynchospora pubera</name>
    <dbReference type="NCBI Taxonomy" id="906938"/>
    <lineage>
        <taxon>Eukaryota</taxon>
        <taxon>Viridiplantae</taxon>
        <taxon>Streptophyta</taxon>
        <taxon>Embryophyta</taxon>
        <taxon>Tracheophyta</taxon>
        <taxon>Spermatophyta</taxon>
        <taxon>Magnoliopsida</taxon>
        <taxon>Liliopsida</taxon>
        <taxon>Poales</taxon>
        <taxon>Cyperaceae</taxon>
        <taxon>Cyperoideae</taxon>
        <taxon>Rhynchosporeae</taxon>
        <taxon>Rhynchospora</taxon>
    </lineage>
</organism>
<name>A0AAV8DC07_9POAL</name>
<keyword evidence="5" id="KW-1185">Reference proteome</keyword>
<reference evidence="4" key="1">
    <citation type="submission" date="2022-08" db="EMBL/GenBank/DDBJ databases">
        <authorList>
            <person name="Marques A."/>
        </authorList>
    </citation>
    <scope>NUCLEOTIDE SEQUENCE</scope>
    <source>
        <strain evidence="4">RhyPub2mFocal</strain>
        <tissue evidence="4">Leaves</tissue>
    </source>
</reference>
<dbReference type="SUPFAM" id="SSF81383">
    <property type="entry name" value="F-box domain"/>
    <property type="match status" value="1"/>
</dbReference>
<evidence type="ECO:0000313" key="4">
    <source>
        <dbReference type="EMBL" id="KAJ4763808.1"/>
    </source>
</evidence>
<feature type="compositionally biased region" description="Polar residues" evidence="1">
    <location>
        <begin position="15"/>
        <end position="31"/>
    </location>
</feature>
<feature type="domain" description="F-box" evidence="2">
    <location>
        <begin position="62"/>
        <end position="98"/>
    </location>
</feature>
<dbReference type="InterPro" id="IPR036047">
    <property type="entry name" value="F-box-like_dom_sf"/>
</dbReference>
<gene>
    <name evidence="4" type="ORF">LUZ62_074183</name>
</gene>
<evidence type="ECO:0000256" key="1">
    <source>
        <dbReference type="SAM" id="MobiDB-lite"/>
    </source>
</evidence>
<dbReference type="Pfam" id="PF00646">
    <property type="entry name" value="F-box"/>
    <property type="match status" value="1"/>
</dbReference>
<comment type="caution">
    <text evidence="4">The sequence shown here is derived from an EMBL/GenBank/DDBJ whole genome shotgun (WGS) entry which is preliminary data.</text>
</comment>
<dbReference type="InterPro" id="IPR055357">
    <property type="entry name" value="LRR_At1g61320_AtMIF1"/>
</dbReference>
<feature type="domain" description="At1g61320/AtMIF1 LRR" evidence="3">
    <location>
        <begin position="132"/>
        <end position="456"/>
    </location>
</feature>
<protein>
    <submittedName>
        <fullName evidence="4">F-box family protein</fullName>
    </submittedName>
</protein>
<dbReference type="SUPFAM" id="SSF52047">
    <property type="entry name" value="RNI-like"/>
    <property type="match status" value="1"/>
</dbReference>
<dbReference type="Pfam" id="PF23622">
    <property type="entry name" value="LRR_At1g61320_AtMIF1"/>
    <property type="match status" value="1"/>
</dbReference>
<dbReference type="InterPro" id="IPR053772">
    <property type="entry name" value="At1g61320/At1g61330-like"/>
</dbReference>
<dbReference type="Proteomes" id="UP001140206">
    <property type="component" value="Chromosome 4"/>
</dbReference>
<sequence>MITQVDIKTSNGNAMIIRPSNQSEPAQPSNQPDDDGWITVSRRRSRNAEASREGRIACEITINNLPNSILVHILSFLRTTEAAQTCVLSLRWRYLWTYIPTLIMEGYECNKAKKMNTFLQLCRSPYLRQVTLTLAKTVDHESCFRWVDFAMHHKGVEGLSLKVATGRWSFENLHYSLPENIFSRSQFLRVLVLYGCELRNIGTVDLRNVRKLSFSNINVVGNSLNDLLAACPRAEILKLEYSDSVTDLSATLAELKKIKLVQCDQLKSARLTVPNLQVVKIKDSFKSGIECFRLCGMVNVMEAYIYITEDIQSSDSKIQGYVDLLHNLGQAKQLTMHSSAETMLNWSRVIADCSSMKVLRFKLISSGDQSSLLLMPALLNKFPNLEEFKLHQCGSNRNWFSDDEASSGPNYGDSFPVNCSLQCLKRISILDYNNEKHVFKLVKFLLQNAIVLESISFVNCFGDFLEYLELIDVFKICKASPKAEIVFEDEFSEFWYPDAKDFRVAIS</sequence>
<feature type="region of interest" description="Disordered" evidence="1">
    <location>
        <begin position="15"/>
        <end position="38"/>
    </location>
</feature>
<evidence type="ECO:0000259" key="3">
    <source>
        <dbReference type="Pfam" id="PF23622"/>
    </source>
</evidence>
<dbReference type="PANTHER" id="PTHR34145">
    <property type="entry name" value="OS02G0105600 PROTEIN"/>
    <property type="match status" value="1"/>
</dbReference>
<dbReference type="InterPro" id="IPR053781">
    <property type="entry name" value="F-box_AtFBL13-like"/>
</dbReference>
<dbReference type="PANTHER" id="PTHR34145:SF28">
    <property type="entry name" value="F-BOX DOMAIN-CONTAINING PROTEIN"/>
    <property type="match status" value="1"/>
</dbReference>
<evidence type="ECO:0000313" key="5">
    <source>
        <dbReference type="Proteomes" id="UP001140206"/>
    </source>
</evidence>
<dbReference type="EMBL" id="JAMFTS010000004">
    <property type="protein sequence ID" value="KAJ4763808.1"/>
    <property type="molecule type" value="Genomic_DNA"/>
</dbReference>
<evidence type="ECO:0000259" key="2">
    <source>
        <dbReference type="Pfam" id="PF00646"/>
    </source>
</evidence>
<dbReference type="InterPro" id="IPR001810">
    <property type="entry name" value="F-box_dom"/>
</dbReference>
<dbReference type="InterPro" id="IPR032675">
    <property type="entry name" value="LRR_dom_sf"/>
</dbReference>
<proteinExistence type="predicted"/>
<accession>A0AAV8DC07</accession>
<dbReference type="CDD" id="cd22160">
    <property type="entry name" value="F-box_AtFBL13-like"/>
    <property type="match status" value="1"/>
</dbReference>
<dbReference type="Gene3D" id="3.80.10.10">
    <property type="entry name" value="Ribonuclease Inhibitor"/>
    <property type="match status" value="1"/>
</dbReference>
<dbReference type="AlphaFoldDB" id="A0AAV8DC07"/>